<dbReference type="STRING" id="686624.SAMN04488242_1240"/>
<evidence type="ECO:0000259" key="1">
    <source>
        <dbReference type="Pfam" id="PF12770"/>
    </source>
</evidence>
<dbReference type="Pfam" id="PF12770">
    <property type="entry name" value="CHAT"/>
    <property type="match status" value="1"/>
</dbReference>
<keyword evidence="3" id="KW-1185">Reference proteome</keyword>
<dbReference type="Proteomes" id="UP000199475">
    <property type="component" value="Unassembled WGS sequence"/>
</dbReference>
<dbReference type="OrthoDB" id="9761935at2"/>
<protein>
    <submittedName>
        <fullName evidence="2">CHAT domain-containing protein</fullName>
    </submittedName>
</protein>
<proteinExistence type="predicted"/>
<accession>A0A1G9JGE9</accession>
<dbReference type="InterPro" id="IPR024983">
    <property type="entry name" value="CHAT_dom"/>
</dbReference>
<sequence>MTQEQRDPLDAAAAAYREARAALGQYRLPEVRRHLDEAKRLLGAAPDETDGHIELALRVQLTESWLICDGSGLAPALAQVFGVAERAESAGREDLQALAHIQGGVLLARAGRFADALDQLRPAVALAHALPVDDRVRLLLNKGTIASQHGLLDEAADDLAQAARLAEALPDYAFMALHNLGFVEYLRGDLPAALQAMVAADGMDAGVDRSVSRLDRARVLMEVGLVDEAADLLAETVGTMRAAGMTDELADALLDRARCELLRGRGQEATALADEVLAIAAGREDHARALAAAAVRLESLVLVGSPDRLAGEEAARLVADAEAAGLTRLADRSAALGVLAAAAADRPLADAAGIEARLARMRRSPYLSVRLLAVRVELALGPEPGRRALLVRRAMRDLTLAKQGMASLDLRTALTIHSWPIVVEDLRAALAAGTPWTVLAATERWRRALRPIPSVVPPTDPRSADLWSLFRRRREALRAPSGGDDPAVHADVVRLERALRERSWTMRARSNDAGARSFRRSDGADHLLLSYFWLDDRLHLVSAPPGRPTRLHRLGGRSDLVELVQLVSTAASALAGARRAPLAAGIESSLEDALAQLDESLLPKGLGEGPVVIVPSGALARLPWGMLPRLRSRAVALSPSLGQWAAGATAVHGTPAVAVASGPDLPLGRDEADVVRGSWDGAAALEGRPEAVKEALTRYEVVHIAAHGQHRADNPLFSSIRLHGGDLFAHELEHLPTRSSLVVLSACGVGRARVRPGDEALGLTSSLLALGVRAVVAPLTDVPDELARDTMAALHRRLAEGLPGPEALRGATTDLLARSFTWFGSPWRVVR</sequence>
<dbReference type="Gene3D" id="1.25.40.10">
    <property type="entry name" value="Tetratricopeptide repeat domain"/>
    <property type="match status" value="1"/>
</dbReference>
<dbReference type="RefSeq" id="WP_093249999.1">
    <property type="nucleotide sequence ID" value="NZ_FNGP01000002.1"/>
</dbReference>
<evidence type="ECO:0000313" key="3">
    <source>
        <dbReference type="Proteomes" id="UP000199475"/>
    </source>
</evidence>
<name>A0A1G9JGE9_9ACTN</name>
<organism evidence="2 3">
    <name type="scientific">Tessaracoccus oleiagri</name>
    <dbReference type="NCBI Taxonomy" id="686624"/>
    <lineage>
        <taxon>Bacteria</taxon>
        <taxon>Bacillati</taxon>
        <taxon>Actinomycetota</taxon>
        <taxon>Actinomycetes</taxon>
        <taxon>Propionibacteriales</taxon>
        <taxon>Propionibacteriaceae</taxon>
        <taxon>Tessaracoccus</taxon>
    </lineage>
</organism>
<dbReference type="SUPFAM" id="SSF48452">
    <property type="entry name" value="TPR-like"/>
    <property type="match status" value="1"/>
</dbReference>
<dbReference type="AlphaFoldDB" id="A0A1G9JGE9"/>
<evidence type="ECO:0000313" key="2">
    <source>
        <dbReference type="EMBL" id="SDL36667.1"/>
    </source>
</evidence>
<gene>
    <name evidence="2" type="ORF">SAMN04488242_1240</name>
</gene>
<reference evidence="2 3" key="1">
    <citation type="submission" date="2016-10" db="EMBL/GenBank/DDBJ databases">
        <authorList>
            <person name="de Groot N.N."/>
        </authorList>
    </citation>
    <scope>NUCLEOTIDE SEQUENCE [LARGE SCALE GENOMIC DNA]</scope>
    <source>
        <strain evidence="2 3">CGMCC 1.9159</strain>
    </source>
</reference>
<dbReference type="EMBL" id="FNGP01000002">
    <property type="protein sequence ID" value="SDL36667.1"/>
    <property type="molecule type" value="Genomic_DNA"/>
</dbReference>
<feature type="domain" description="CHAT" evidence="1">
    <location>
        <begin position="598"/>
        <end position="817"/>
    </location>
</feature>
<dbReference type="InterPro" id="IPR011990">
    <property type="entry name" value="TPR-like_helical_dom_sf"/>
</dbReference>